<dbReference type="PANTHER" id="PTHR44757:SF2">
    <property type="entry name" value="BIOFILM ARCHITECTURE MAINTENANCE PROTEIN MBAA"/>
    <property type="match status" value="1"/>
</dbReference>
<dbReference type="EMBL" id="FNYH01000002">
    <property type="protein sequence ID" value="SEI46563.1"/>
    <property type="molecule type" value="Genomic_DNA"/>
</dbReference>
<dbReference type="SUPFAM" id="SSF141868">
    <property type="entry name" value="EAL domain-like"/>
    <property type="match status" value="1"/>
</dbReference>
<accession>A0A1H6QSL9</accession>
<evidence type="ECO:0000313" key="8">
    <source>
        <dbReference type="EMBL" id="SEI46563.1"/>
    </source>
</evidence>
<feature type="transmembrane region" description="Helical" evidence="2">
    <location>
        <begin position="20"/>
        <end position="37"/>
    </location>
</feature>
<gene>
    <name evidence="8" type="ORF">SAMN05421831_102162</name>
</gene>
<evidence type="ECO:0000259" key="6">
    <source>
        <dbReference type="PROSITE" id="PS50885"/>
    </source>
</evidence>
<dbReference type="Pfam" id="PF00990">
    <property type="entry name" value="GGDEF"/>
    <property type="match status" value="1"/>
</dbReference>
<dbReference type="Pfam" id="PF00989">
    <property type="entry name" value="PAS"/>
    <property type="match status" value="1"/>
</dbReference>
<dbReference type="Pfam" id="PF00672">
    <property type="entry name" value="HAMP"/>
    <property type="match status" value="1"/>
</dbReference>
<dbReference type="PROSITE" id="PS50883">
    <property type="entry name" value="EAL"/>
    <property type="match status" value="1"/>
</dbReference>
<evidence type="ECO:0000256" key="2">
    <source>
        <dbReference type="SAM" id="Phobius"/>
    </source>
</evidence>
<feature type="domain" description="GGDEF" evidence="7">
    <location>
        <begin position="529"/>
        <end position="664"/>
    </location>
</feature>
<comment type="cofactor">
    <cofactor evidence="1">
        <name>Mg(2+)</name>
        <dbReference type="ChEBI" id="CHEBI:18420"/>
    </cofactor>
</comment>
<protein>
    <submittedName>
        <fullName evidence="8">PAS domain S-box-containing protein/diguanylate cyclase (GGDEF) domain-containing protein</fullName>
    </submittedName>
</protein>
<dbReference type="Pfam" id="PF00563">
    <property type="entry name" value="EAL"/>
    <property type="match status" value="1"/>
</dbReference>
<evidence type="ECO:0000259" key="4">
    <source>
        <dbReference type="PROSITE" id="PS50113"/>
    </source>
</evidence>
<keyword evidence="2" id="KW-1133">Transmembrane helix</keyword>
<dbReference type="SMART" id="SM00052">
    <property type="entry name" value="EAL"/>
    <property type="match status" value="1"/>
</dbReference>
<dbReference type="Gene3D" id="6.10.340.10">
    <property type="match status" value="1"/>
</dbReference>
<dbReference type="NCBIfam" id="TIGR00254">
    <property type="entry name" value="GGDEF"/>
    <property type="match status" value="1"/>
</dbReference>
<dbReference type="InterPro" id="IPR043128">
    <property type="entry name" value="Rev_trsase/Diguanyl_cyclase"/>
</dbReference>
<keyword evidence="2" id="KW-0472">Membrane</keyword>
<dbReference type="InterPro" id="IPR052155">
    <property type="entry name" value="Biofilm_reg_signaling"/>
</dbReference>
<dbReference type="PROSITE" id="PS50113">
    <property type="entry name" value="PAC"/>
    <property type="match status" value="2"/>
</dbReference>
<keyword evidence="9" id="KW-1185">Reference proteome</keyword>
<dbReference type="GO" id="GO:0016020">
    <property type="term" value="C:membrane"/>
    <property type="evidence" value="ECO:0007669"/>
    <property type="project" value="InterPro"/>
</dbReference>
<dbReference type="GO" id="GO:0003824">
    <property type="term" value="F:catalytic activity"/>
    <property type="evidence" value="ECO:0007669"/>
    <property type="project" value="UniProtKB-ARBA"/>
</dbReference>
<evidence type="ECO:0000259" key="7">
    <source>
        <dbReference type="PROSITE" id="PS50887"/>
    </source>
</evidence>
<evidence type="ECO:0000259" key="5">
    <source>
        <dbReference type="PROSITE" id="PS50883"/>
    </source>
</evidence>
<feature type="domain" description="PAS" evidence="3">
    <location>
        <begin position="372"/>
        <end position="417"/>
    </location>
</feature>
<organism evidence="8 9">
    <name type="scientific">Allopseudospirillum japonicum</name>
    <dbReference type="NCBI Taxonomy" id="64971"/>
    <lineage>
        <taxon>Bacteria</taxon>
        <taxon>Pseudomonadati</taxon>
        <taxon>Pseudomonadota</taxon>
        <taxon>Gammaproteobacteria</taxon>
        <taxon>Oceanospirillales</taxon>
        <taxon>Oceanospirillaceae</taxon>
        <taxon>Allopseudospirillum</taxon>
    </lineage>
</organism>
<dbReference type="PROSITE" id="PS50112">
    <property type="entry name" value="PAS"/>
    <property type="match status" value="2"/>
</dbReference>
<dbReference type="InterPro" id="IPR029787">
    <property type="entry name" value="Nucleotide_cyclase"/>
</dbReference>
<dbReference type="NCBIfam" id="TIGR00229">
    <property type="entry name" value="sensory_box"/>
    <property type="match status" value="2"/>
</dbReference>
<dbReference type="SMART" id="SM00267">
    <property type="entry name" value="GGDEF"/>
    <property type="match status" value="1"/>
</dbReference>
<feature type="domain" description="HAMP" evidence="6">
    <location>
        <begin position="193"/>
        <end position="249"/>
    </location>
</feature>
<dbReference type="Pfam" id="PF13426">
    <property type="entry name" value="PAS_9"/>
    <property type="match status" value="1"/>
</dbReference>
<dbReference type="GO" id="GO:0006355">
    <property type="term" value="P:regulation of DNA-templated transcription"/>
    <property type="evidence" value="ECO:0007669"/>
    <property type="project" value="InterPro"/>
</dbReference>
<dbReference type="PROSITE" id="PS50885">
    <property type="entry name" value="HAMP"/>
    <property type="match status" value="1"/>
</dbReference>
<dbReference type="InterPro" id="IPR000014">
    <property type="entry name" value="PAS"/>
</dbReference>
<evidence type="ECO:0000259" key="3">
    <source>
        <dbReference type="PROSITE" id="PS50112"/>
    </source>
</evidence>
<sequence>MVKFSRWRQHAPGILSLRLAKQAFLLSLLLGFAISVFKTAHEYYLKHGYLQNIMAQRVLAATPAATQAAYSLDATVAQQILEGEMLRPLLKLKYAAILTDRGEILAERHHPINNEFDYAGLQEITAIPFGGVYQIKSELKLTSFTQEPVGLLLLEFDLHKEGYQLLLGFLQNLIGMSVAAILLGLTLVILFRYTLTAPLEALASQVEDIDLDSAQAPHLPMPAGHRRDELGQIIIALNQMLTRLHAGERVRLKLSRAVEQSPVSILITDTYGKIEYVNRRLLETCGYRQEELIGATPSLLKSGLTPTSVFQEMWTCVAQGQSWQGEFCNRKKNGDLYWDDAHIVPVVDAQGEIINFVGVQQDISERKQADERRRLFTSVFTHTHDGILITDTQGCIVEVNEAFTRLTGYTREEALGQRPSILHSGKQDSYFYEQMWSTLKAKGFWRGELWNRRKDGYLFAEMLTISAVRNTHGDTTHYVALFSDITELKHSQQRLEHLAYHDGLTHLPNRTLLAERMQQAMAQAQRHQNLLAIAYLDLDGFKPINDKYGHKVGDRLLVEVSQRLLALLNVGDTVARMGGDEFALLLTDIKSYEQMQQRIQEVLACIAASYMLEQVPAPLILSASIGVTLFPQDGSDPDTLLRHADQAMYTAKQAGRNGYHVFDTESDRQAKVKRDNLTRMQAALDQQEFCLFYQPKVDMRTGEVLGAEALIRWQHPQEGILAPGRFLPAIEDTDLICDLGRWVLKDALQQLDLWRQQGLNLHVSINIAARQLQQKDFVDYIRNLLMQYPYLAPNQLELEILETAALDDMSHAHRVIEACQELGIRFALDDFGTGYSSLTYFRRLPAEVLKIDQSFVRDMLEDPDDLAIVEGILGLSNAFRRKVVAEGIETEAHGLMLLRLGCNWGQGYGIARPMPAVELPAWIASYQQPLSWRDNAHLVWKREDYPLLSVEVEHRRWVNDLIAALENPERRAPPSPGDALACRFGRWYTGEGRWRYQSLPAYKEVGPLHENLHVTAGELLELRRAGRLDAQQIQASVQELRNIQKRLLIALARLQLEAAQQINLPAELS</sequence>
<dbReference type="Gene3D" id="3.30.450.20">
    <property type="entry name" value="PAS domain"/>
    <property type="match status" value="2"/>
</dbReference>
<keyword evidence="2" id="KW-0812">Transmembrane</keyword>
<feature type="domain" description="PAC" evidence="4">
    <location>
        <begin position="321"/>
        <end position="375"/>
    </location>
</feature>
<dbReference type="InterPro" id="IPR000160">
    <property type="entry name" value="GGDEF_dom"/>
</dbReference>
<dbReference type="Gene3D" id="3.30.70.270">
    <property type="match status" value="1"/>
</dbReference>
<dbReference type="InterPro" id="IPR013767">
    <property type="entry name" value="PAS_fold"/>
</dbReference>
<dbReference type="SMART" id="SM00086">
    <property type="entry name" value="PAC"/>
    <property type="match status" value="2"/>
</dbReference>
<dbReference type="InterPro" id="IPR001610">
    <property type="entry name" value="PAC"/>
</dbReference>
<dbReference type="InterPro" id="IPR025991">
    <property type="entry name" value="Chemoreceptor_zinc-bind_dom"/>
</dbReference>
<dbReference type="SUPFAM" id="SSF55785">
    <property type="entry name" value="PYP-like sensor domain (PAS domain)"/>
    <property type="match status" value="2"/>
</dbReference>
<dbReference type="PANTHER" id="PTHR44757">
    <property type="entry name" value="DIGUANYLATE CYCLASE DGCP"/>
    <property type="match status" value="1"/>
</dbReference>
<dbReference type="STRING" id="64971.SAMN05421831_102162"/>
<feature type="domain" description="PAS" evidence="3">
    <location>
        <begin position="250"/>
        <end position="294"/>
    </location>
</feature>
<dbReference type="PROSITE" id="PS50887">
    <property type="entry name" value="GGDEF"/>
    <property type="match status" value="1"/>
</dbReference>
<dbReference type="CDD" id="cd06225">
    <property type="entry name" value="HAMP"/>
    <property type="match status" value="1"/>
</dbReference>
<dbReference type="CDD" id="cd00130">
    <property type="entry name" value="PAS"/>
    <property type="match status" value="2"/>
</dbReference>
<reference evidence="9" key="1">
    <citation type="submission" date="2016-10" db="EMBL/GenBank/DDBJ databases">
        <authorList>
            <person name="Varghese N."/>
            <person name="Submissions S."/>
        </authorList>
    </citation>
    <scope>NUCLEOTIDE SEQUENCE [LARGE SCALE GENOMIC DNA]</scope>
    <source>
        <strain evidence="9">DSM 7165</strain>
    </source>
</reference>
<dbReference type="SMART" id="SM00091">
    <property type="entry name" value="PAS"/>
    <property type="match status" value="2"/>
</dbReference>
<dbReference type="CDD" id="cd01948">
    <property type="entry name" value="EAL"/>
    <property type="match status" value="1"/>
</dbReference>
<feature type="domain" description="EAL" evidence="5">
    <location>
        <begin position="673"/>
        <end position="927"/>
    </location>
</feature>
<dbReference type="Gene3D" id="1.20.120.30">
    <property type="entry name" value="Aspartate receptor, ligand-binding domain"/>
    <property type="match status" value="1"/>
</dbReference>
<dbReference type="InterPro" id="IPR035965">
    <property type="entry name" value="PAS-like_dom_sf"/>
</dbReference>
<dbReference type="SMART" id="SM00304">
    <property type="entry name" value="HAMP"/>
    <property type="match status" value="1"/>
</dbReference>
<proteinExistence type="predicted"/>
<dbReference type="Pfam" id="PF13682">
    <property type="entry name" value="CZB"/>
    <property type="match status" value="1"/>
</dbReference>
<dbReference type="InterPro" id="IPR000700">
    <property type="entry name" value="PAS-assoc_C"/>
</dbReference>
<evidence type="ECO:0000256" key="1">
    <source>
        <dbReference type="ARBA" id="ARBA00001946"/>
    </source>
</evidence>
<dbReference type="GO" id="GO:0007165">
    <property type="term" value="P:signal transduction"/>
    <property type="evidence" value="ECO:0007669"/>
    <property type="project" value="InterPro"/>
</dbReference>
<dbReference type="CDD" id="cd01949">
    <property type="entry name" value="GGDEF"/>
    <property type="match status" value="1"/>
</dbReference>
<dbReference type="FunFam" id="3.30.70.270:FF:000001">
    <property type="entry name" value="Diguanylate cyclase domain protein"/>
    <property type="match status" value="1"/>
</dbReference>
<dbReference type="Gene3D" id="3.20.20.450">
    <property type="entry name" value="EAL domain"/>
    <property type="match status" value="1"/>
</dbReference>
<dbReference type="InterPro" id="IPR035919">
    <property type="entry name" value="EAL_sf"/>
</dbReference>
<name>A0A1H6QSL9_9GAMM</name>
<dbReference type="InterPro" id="IPR003660">
    <property type="entry name" value="HAMP_dom"/>
</dbReference>
<evidence type="ECO:0000313" key="9">
    <source>
        <dbReference type="Proteomes" id="UP000242999"/>
    </source>
</evidence>
<feature type="domain" description="PAC" evidence="4">
    <location>
        <begin position="445"/>
        <end position="497"/>
    </location>
</feature>
<dbReference type="Proteomes" id="UP000242999">
    <property type="component" value="Unassembled WGS sequence"/>
</dbReference>
<dbReference type="SUPFAM" id="SSF55073">
    <property type="entry name" value="Nucleotide cyclase"/>
    <property type="match status" value="1"/>
</dbReference>
<dbReference type="InterPro" id="IPR001633">
    <property type="entry name" value="EAL_dom"/>
</dbReference>
<dbReference type="RefSeq" id="WP_177166765.1">
    <property type="nucleotide sequence ID" value="NZ_FNYH01000002.1"/>
</dbReference>
<dbReference type="AlphaFoldDB" id="A0A1H6QSL9"/>
<feature type="transmembrane region" description="Helical" evidence="2">
    <location>
        <begin position="173"/>
        <end position="195"/>
    </location>
</feature>